<dbReference type="EMBL" id="FZOG01000001">
    <property type="protein sequence ID" value="SNR96371.1"/>
    <property type="molecule type" value="Genomic_DNA"/>
</dbReference>
<dbReference type="Proteomes" id="UP000242915">
    <property type="component" value="Unassembled WGS sequence"/>
</dbReference>
<evidence type="ECO:0000313" key="3">
    <source>
        <dbReference type="Proteomes" id="UP000242915"/>
    </source>
</evidence>
<dbReference type="AlphaFoldDB" id="A0A239ALY4"/>
<gene>
    <name evidence="2" type="ORF">SAMN05216255_1290</name>
</gene>
<feature type="transmembrane region" description="Helical" evidence="1">
    <location>
        <begin position="25"/>
        <end position="42"/>
    </location>
</feature>
<accession>A0A239ALY4</accession>
<keyword evidence="1" id="KW-1133">Transmembrane helix</keyword>
<organism evidence="2 3">
    <name type="scientific">Pseudomonas segetis</name>
    <dbReference type="NCBI Taxonomy" id="298908"/>
    <lineage>
        <taxon>Bacteria</taxon>
        <taxon>Pseudomonadati</taxon>
        <taxon>Pseudomonadota</taxon>
        <taxon>Gammaproteobacteria</taxon>
        <taxon>Pseudomonadales</taxon>
        <taxon>Pseudomonadaceae</taxon>
        <taxon>Pseudomonas</taxon>
    </lineage>
</organism>
<proteinExistence type="predicted"/>
<name>A0A239ALY4_9PSED</name>
<protein>
    <submittedName>
        <fullName evidence="2">Uncharacterized protein</fullName>
    </submittedName>
</protein>
<keyword evidence="1" id="KW-0472">Membrane</keyword>
<evidence type="ECO:0000256" key="1">
    <source>
        <dbReference type="SAM" id="Phobius"/>
    </source>
</evidence>
<keyword evidence="3" id="KW-1185">Reference proteome</keyword>
<reference evidence="3" key="1">
    <citation type="submission" date="2017-06" db="EMBL/GenBank/DDBJ databases">
        <authorList>
            <person name="Varghese N."/>
            <person name="Submissions S."/>
        </authorList>
    </citation>
    <scope>NUCLEOTIDE SEQUENCE [LARGE SCALE GENOMIC DNA]</scope>
    <source>
        <strain evidence="3">CIP 108523</strain>
    </source>
</reference>
<evidence type="ECO:0000313" key="2">
    <source>
        <dbReference type="EMBL" id="SNR96371.1"/>
    </source>
</evidence>
<keyword evidence="1" id="KW-0812">Transmembrane</keyword>
<sequence length="54" mass="6302">MIEANASHNVYYVKLSILFEWQSCGYASASCLVLIKYIPMLIKMHKLRRSVFSF</sequence>